<evidence type="ECO:0000313" key="4">
    <source>
        <dbReference type="EMBL" id="AKZ65011.1"/>
    </source>
</evidence>
<feature type="signal peptide" evidence="1">
    <location>
        <begin position="1"/>
        <end position="23"/>
    </location>
</feature>
<gene>
    <name evidence="2" type="ORF">F506_02720</name>
    <name evidence="3" type="ORF">F506_12460</name>
    <name evidence="4" type="ORF">F506_22220</name>
</gene>
<dbReference type="Pfam" id="PF06551">
    <property type="entry name" value="DUF1120"/>
    <property type="match status" value="1"/>
</dbReference>
<organism evidence="3 5">
    <name type="scientific">Herbaspirillum hiltneri N3</name>
    <dbReference type="NCBI Taxonomy" id="1262470"/>
    <lineage>
        <taxon>Bacteria</taxon>
        <taxon>Pseudomonadati</taxon>
        <taxon>Pseudomonadota</taxon>
        <taxon>Betaproteobacteria</taxon>
        <taxon>Burkholderiales</taxon>
        <taxon>Oxalobacteraceae</taxon>
        <taxon>Herbaspirillum</taxon>
    </lineage>
</organism>
<dbReference type="EMBL" id="CP011409">
    <property type="protein sequence ID" value="AKZ65011.1"/>
    <property type="molecule type" value="Genomic_DNA"/>
</dbReference>
<proteinExistence type="predicted"/>
<dbReference type="EMBL" id="CP011409">
    <property type="protein sequence ID" value="AKZ63374.1"/>
    <property type="molecule type" value="Genomic_DNA"/>
</dbReference>
<protein>
    <recommendedName>
        <fullName evidence="6">DUF1120 domain-containing protein</fullName>
    </recommendedName>
</protein>
<reference evidence="5" key="1">
    <citation type="journal article" date="2015" name="Genome Announc.">
        <title>Complete Genome Sequence of Herbaspirillum hiltneri N3 (DSM 17495), Isolated from Surface-Sterilized Wheat Roots.</title>
        <authorList>
            <person name="Guizelini D."/>
            <person name="Saizaki P.M."/>
            <person name="Coimbra N.A."/>
            <person name="Weiss V.A."/>
            <person name="Faoro H."/>
            <person name="Sfeir M.Z."/>
            <person name="Baura V.A."/>
            <person name="Monteiro R.A."/>
            <person name="Chubatsu L.S."/>
            <person name="Souza E.M."/>
            <person name="Cruz L.M."/>
            <person name="Pedrosa F.O."/>
            <person name="Raittz R.T."/>
            <person name="Marchaukoski J.N."/>
            <person name="Steffens M.B."/>
        </authorList>
    </citation>
    <scope>NUCLEOTIDE SEQUENCE [LARGE SCALE GENOMIC DNA]</scope>
    <source>
        <strain evidence="5">N3</strain>
    </source>
</reference>
<evidence type="ECO:0000313" key="3">
    <source>
        <dbReference type="EMBL" id="AKZ63374.1"/>
    </source>
</evidence>
<dbReference type="InterPro" id="IPR010546">
    <property type="entry name" value="DUF1120"/>
</dbReference>
<evidence type="ECO:0000313" key="5">
    <source>
        <dbReference type="Proteomes" id="UP000063429"/>
    </source>
</evidence>
<feature type="chain" id="PRO_5045028714" description="DUF1120 domain-containing protein" evidence="1">
    <location>
        <begin position="24"/>
        <end position="223"/>
    </location>
</feature>
<keyword evidence="5" id="KW-1185">Reference proteome</keyword>
<evidence type="ECO:0000313" key="2">
    <source>
        <dbReference type="EMBL" id="AKZ61727.1"/>
    </source>
</evidence>
<evidence type="ECO:0008006" key="6">
    <source>
        <dbReference type="Google" id="ProtNLM"/>
    </source>
</evidence>
<evidence type="ECO:0000256" key="1">
    <source>
        <dbReference type="SAM" id="SignalP"/>
    </source>
</evidence>
<accession>A0ABN4I005</accession>
<sequence>MTKQITLFSALAASLLVSFAAQAADTAELKVKGVIRPSACTPSFTGTNVVDYGTISAKGLSTTAANVLAEKTIAFTVTCDAATKVAVRAIDNKASTVVTGLMTAIESRLTDKYAYGLGAAGGKNIGAYSVRVIPNSFSADGATPDVIYDEANNGTWIKSGDGRFHADGAGRKSFAATGTTTPGSYKTMSGNLGVTAVLDKGANLPLTQNIDLDGSATIEVQYL</sequence>
<dbReference type="RefSeq" id="WP_053195226.1">
    <property type="nucleotide sequence ID" value="NZ_CP011409.1"/>
</dbReference>
<reference evidence="3" key="2">
    <citation type="journal article" date="2015" name="Genome Announc.">
        <title>Expanding the biotechnology potential of lactobacilli through comparative genomics of 213 strains and associated genera.</title>
        <authorList>
            <person name="Sun Z."/>
            <person name="Harris H.M."/>
            <person name="McCann A."/>
            <person name="Guo C."/>
            <person name="Argimon S."/>
            <person name="Zhang W."/>
            <person name="Yang X."/>
            <person name="Jeffery I.B."/>
            <person name="Cooney J.C."/>
            <person name="Kagawa T.F."/>
            <person name="Liu W."/>
            <person name="Song Y."/>
            <person name="Salvetti E."/>
            <person name="Wrobel A."/>
            <person name="Rasinkangas P."/>
            <person name="Parkhill J."/>
            <person name="Rea M.C."/>
            <person name="O'Sullivan O."/>
            <person name="Ritari J."/>
            <person name="Douillard F.P."/>
            <person name="Paul Ross R."/>
            <person name="Yang R."/>
            <person name="Briner A.E."/>
            <person name="Felis G.E."/>
            <person name="de Vos W.M."/>
            <person name="Barrangou R."/>
            <person name="Klaenhammer T.R."/>
            <person name="Caufield P.W."/>
            <person name="Cui Y."/>
            <person name="Zhang H."/>
            <person name="O'Toole P.W."/>
        </authorList>
    </citation>
    <scope>NUCLEOTIDE SEQUENCE</scope>
    <source>
        <strain evidence="3">N3</strain>
    </source>
</reference>
<name>A0ABN4I005_9BURK</name>
<dbReference type="EMBL" id="CP011409">
    <property type="protein sequence ID" value="AKZ61727.1"/>
    <property type="molecule type" value="Genomic_DNA"/>
</dbReference>
<keyword evidence="1" id="KW-0732">Signal</keyword>
<dbReference type="Proteomes" id="UP000063429">
    <property type="component" value="Chromosome"/>
</dbReference>